<protein>
    <recommendedName>
        <fullName evidence="2">C2H2-type domain-containing protein</fullName>
    </recommendedName>
</protein>
<dbReference type="EMBL" id="MCGO01000029">
    <property type="protein sequence ID" value="ORY42309.1"/>
    <property type="molecule type" value="Genomic_DNA"/>
</dbReference>
<dbReference type="Gene3D" id="3.30.160.60">
    <property type="entry name" value="Classic Zinc Finger"/>
    <property type="match status" value="1"/>
</dbReference>
<evidence type="ECO:0000313" key="4">
    <source>
        <dbReference type="Proteomes" id="UP000193642"/>
    </source>
</evidence>
<name>A0A1Y2C5J8_9FUNG</name>
<dbReference type="GO" id="GO:0008270">
    <property type="term" value="F:zinc ion binding"/>
    <property type="evidence" value="ECO:0007669"/>
    <property type="project" value="UniProtKB-KW"/>
</dbReference>
<evidence type="ECO:0000313" key="3">
    <source>
        <dbReference type="EMBL" id="ORY42309.1"/>
    </source>
</evidence>
<accession>A0A1Y2C5J8</accession>
<dbReference type="STRING" id="329046.A0A1Y2C5J8"/>
<evidence type="ECO:0000256" key="1">
    <source>
        <dbReference type="PROSITE-ProRule" id="PRU00042"/>
    </source>
</evidence>
<dbReference type="SUPFAM" id="SSF57667">
    <property type="entry name" value="beta-beta-alpha zinc fingers"/>
    <property type="match status" value="1"/>
</dbReference>
<reference evidence="3 4" key="1">
    <citation type="submission" date="2016-07" db="EMBL/GenBank/DDBJ databases">
        <title>Pervasive Adenine N6-methylation of Active Genes in Fungi.</title>
        <authorList>
            <consortium name="DOE Joint Genome Institute"/>
            <person name="Mondo S.J."/>
            <person name="Dannebaum R.O."/>
            <person name="Kuo R.C."/>
            <person name="Labutti K."/>
            <person name="Haridas S."/>
            <person name="Kuo A."/>
            <person name="Salamov A."/>
            <person name="Ahrendt S.R."/>
            <person name="Lipzen A."/>
            <person name="Sullivan W."/>
            <person name="Andreopoulos W.B."/>
            <person name="Clum A."/>
            <person name="Lindquist E."/>
            <person name="Daum C."/>
            <person name="Ramamoorthy G.K."/>
            <person name="Gryganskyi A."/>
            <person name="Culley D."/>
            <person name="Magnuson J.K."/>
            <person name="James T.Y."/>
            <person name="O'Malley M.A."/>
            <person name="Stajich J.E."/>
            <person name="Spatafora J.W."/>
            <person name="Visel A."/>
            <person name="Grigoriev I.V."/>
        </authorList>
    </citation>
    <scope>NUCLEOTIDE SEQUENCE [LARGE SCALE GENOMIC DNA]</scope>
    <source>
        <strain evidence="3 4">JEL800</strain>
    </source>
</reference>
<dbReference type="Proteomes" id="UP000193642">
    <property type="component" value="Unassembled WGS sequence"/>
</dbReference>
<dbReference type="Pfam" id="PF00096">
    <property type="entry name" value="zf-C2H2"/>
    <property type="match status" value="1"/>
</dbReference>
<evidence type="ECO:0000259" key="2">
    <source>
        <dbReference type="PROSITE" id="PS50157"/>
    </source>
</evidence>
<sequence>MQPPEVPGHWDALLSTLTREQRLRLAQIALSGRITTNEAVVASGVGESWIVQSQPPAIPHQQLLEQRDGYNVLNSHSITSIDETGMSAAEPRTQSKDSHETICDASFEYAFQNARIHSGSINSVYDSNGLHTDHSRPIPSIGIMSTHFDDLFSFVGSESHSSNTNVNYLRDISLDDEGHTSDITCSNQRVNNHEPKQSLCPVCGRMFMRLHDLRRHIQTLHPAPDAPIIQCKLCGRTFRRMDALRKHEQGRCKAKPKVEDTSG</sequence>
<feature type="domain" description="C2H2-type" evidence="2">
    <location>
        <begin position="229"/>
        <end position="256"/>
    </location>
</feature>
<dbReference type="PROSITE" id="PS50157">
    <property type="entry name" value="ZINC_FINGER_C2H2_2"/>
    <property type="match status" value="2"/>
</dbReference>
<dbReference type="PROSITE" id="PS00028">
    <property type="entry name" value="ZINC_FINGER_C2H2_1"/>
    <property type="match status" value="1"/>
</dbReference>
<keyword evidence="1" id="KW-0479">Metal-binding</keyword>
<dbReference type="InterPro" id="IPR013087">
    <property type="entry name" value="Znf_C2H2_type"/>
</dbReference>
<comment type="caution">
    <text evidence="3">The sequence shown here is derived from an EMBL/GenBank/DDBJ whole genome shotgun (WGS) entry which is preliminary data.</text>
</comment>
<dbReference type="SMART" id="SM00355">
    <property type="entry name" value="ZnF_C2H2"/>
    <property type="match status" value="2"/>
</dbReference>
<organism evidence="3 4">
    <name type="scientific">Rhizoclosmatium globosum</name>
    <dbReference type="NCBI Taxonomy" id="329046"/>
    <lineage>
        <taxon>Eukaryota</taxon>
        <taxon>Fungi</taxon>
        <taxon>Fungi incertae sedis</taxon>
        <taxon>Chytridiomycota</taxon>
        <taxon>Chytridiomycota incertae sedis</taxon>
        <taxon>Chytridiomycetes</taxon>
        <taxon>Chytridiales</taxon>
        <taxon>Chytriomycetaceae</taxon>
        <taxon>Rhizoclosmatium</taxon>
    </lineage>
</organism>
<dbReference type="AlphaFoldDB" id="A0A1Y2C5J8"/>
<feature type="domain" description="C2H2-type" evidence="2">
    <location>
        <begin position="198"/>
        <end position="226"/>
    </location>
</feature>
<dbReference type="InterPro" id="IPR036236">
    <property type="entry name" value="Znf_C2H2_sf"/>
</dbReference>
<keyword evidence="4" id="KW-1185">Reference proteome</keyword>
<gene>
    <name evidence="3" type="ORF">BCR33DRAFT_851814</name>
</gene>
<keyword evidence="1" id="KW-0862">Zinc</keyword>
<dbReference type="Pfam" id="PF13913">
    <property type="entry name" value="zf-C2HC_2"/>
    <property type="match status" value="1"/>
</dbReference>
<dbReference type="OrthoDB" id="8922241at2759"/>
<keyword evidence="1" id="KW-0863">Zinc-finger</keyword>
<proteinExistence type="predicted"/>